<gene>
    <name evidence="7" type="ORF">BG454_15560</name>
</gene>
<dbReference type="Gene3D" id="4.10.430.10">
    <property type="entry name" value="Histone-like protein H-NS, C-terminal domain"/>
    <property type="match status" value="1"/>
</dbReference>
<accession>A0A2K8KC82</accession>
<dbReference type="AlphaFoldDB" id="A0A2K8KC82"/>
<dbReference type="Proteomes" id="UP000228948">
    <property type="component" value="Chromosome"/>
</dbReference>
<comment type="subcellular location">
    <subcellularLocation>
        <location evidence="1">Cytoplasm</location>
        <location evidence="1">Nucleoid</location>
    </subcellularLocation>
</comment>
<evidence type="ECO:0000259" key="6">
    <source>
        <dbReference type="SMART" id="SM00528"/>
    </source>
</evidence>
<dbReference type="EMBL" id="CP024899">
    <property type="protein sequence ID" value="ATX67061.1"/>
    <property type="molecule type" value="Genomic_DNA"/>
</dbReference>
<keyword evidence="3" id="KW-0963">Cytoplasm</keyword>
<reference evidence="7 8" key="1">
    <citation type="submission" date="2017-11" db="EMBL/GenBank/DDBJ databases">
        <title>Revised Sequence and Annotation of the Rhodobaca barguzinensis strain alga05 Genome.</title>
        <authorList>
            <person name="Kopejtka K."/>
            <person name="Tomasch J.M."/>
            <person name="Bunk B."/>
            <person name="Koblizek M."/>
        </authorList>
    </citation>
    <scope>NUCLEOTIDE SEQUENCE [LARGE SCALE GENOMIC DNA]</scope>
    <source>
        <strain evidence="8">alga05</strain>
    </source>
</reference>
<evidence type="ECO:0000313" key="7">
    <source>
        <dbReference type="EMBL" id="ATX67061.1"/>
    </source>
</evidence>
<dbReference type="Pfam" id="PF00816">
    <property type="entry name" value="Histone_HNS"/>
    <property type="match status" value="1"/>
</dbReference>
<evidence type="ECO:0000256" key="1">
    <source>
        <dbReference type="ARBA" id="ARBA00004453"/>
    </source>
</evidence>
<dbReference type="SUPFAM" id="SSF81273">
    <property type="entry name" value="H-NS histone-like proteins"/>
    <property type="match status" value="1"/>
</dbReference>
<dbReference type="PANTHER" id="PTHR38097:SF2">
    <property type="entry name" value="DNA-BINDING PROTEIN STPA"/>
    <property type="match status" value="1"/>
</dbReference>
<dbReference type="STRING" id="441209.GCA_001870665_02896"/>
<proteinExistence type="inferred from homology"/>
<feature type="domain" description="DNA-binding protein H-NS-like C-terminal" evidence="6">
    <location>
        <begin position="58"/>
        <end position="103"/>
    </location>
</feature>
<dbReference type="KEGG" id="rbg:BG454_15560"/>
<dbReference type="GO" id="GO:0000976">
    <property type="term" value="F:transcription cis-regulatory region binding"/>
    <property type="evidence" value="ECO:0007669"/>
    <property type="project" value="TreeGrafter"/>
</dbReference>
<evidence type="ECO:0000313" key="8">
    <source>
        <dbReference type="Proteomes" id="UP000228948"/>
    </source>
</evidence>
<keyword evidence="4" id="KW-0238">DNA-binding</keyword>
<feature type="region of interest" description="Disordered" evidence="5">
    <location>
        <begin position="60"/>
        <end position="84"/>
    </location>
</feature>
<evidence type="ECO:0000256" key="2">
    <source>
        <dbReference type="ARBA" id="ARBA00010610"/>
    </source>
</evidence>
<dbReference type="GO" id="GO:0005829">
    <property type="term" value="C:cytosol"/>
    <property type="evidence" value="ECO:0007669"/>
    <property type="project" value="TreeGrafter"/>
</dbReference>
<dbReference type="SMART" id="SM00528">
    <property type="entry name" value="HNS"/>
    <property type="match status" value="1"/>
</dbReference>
<dbReference type="PANTHER" id="PTHR38097">
    <property type="match status" value="1"/>
</dbReference>
<evidence type="ECO:0000256" key="5">
    <source>
        <dbReference type="SAM" id="MobiDB-lite"/>
    </source>
</evidence>
<protein>
    <submittedName>
        <fullName evidence="7">Transcriptional regulator</fullName>
    </submittedName>
</protein>
<dbReference type="InterPro" id="IPR037150">
    <property type="entry name" value="H-NS_C_dom_sf"/>
</dbReference>
<organism evidence="7 8">
    <name type="scientific">Roseinatronobacter bogoriensis subsp. barguzinensis</name>
    <dbReference type="NCBI Taxonomy" id="441209"/>
    <lineage>
        <taxon>Bacteria</taxon>
        <taxon>Pseudomonadati</taxon>
        <taxon>Pseudomonadota</taxon>
        <taxon>Alphaproteobacteria</taxon>
        <taxon>Rhodobacterales</taxon>
        <taxon>Paracoccaceae</taxon>
        <taxon>Roseinatronobacter</taxon>
    </lineage>
</organism>
<dbReference type="OrthoDB" id="5297879at2"/>
<evidence type="ECO:0000256" key="3">
    <source>
        <dbReference type="ARBA" id="ARBA00022490"/>
    </source>
</evidence>
<dbReference type="GO" id="GO:0001217">
    <property type="term" value="F:DNA-binding transcription repressor activity"/>
    <property type="evidence" value="ECO:0007669"/>
    <property type="project" value="TreeGrafter"/>
</dbReference>
<dbReference type="InterPro" id="IPR027444">
    <property type="entry name" value="H-NS_C_dom"/>
</dbReference>
<keyword evidence="8" id="KW-1185">Reference proteome</keyword>
<evidence type="ECO:0000256" key="4">
    <source>
        <dbReference type="ARBA" id="ARBA00023125"/>
    </source>
</evidence>
<dbReference type="GO" id="GO:0003680">
    <property type="term" value="F:minor groove of adenine-thymine-rich DNA binding"/>
    <property type="evidence" value="ECO:0007669"/>
    <property type="project" value="TreeGrafter"/>
</dbReference>
<sequence>MTDLSTLSLDELKKLQKDVSKAIESYEERARKKALAEAEAVVRQHGFTIDQLFGKAPKATRAPVAPKYANPNDPSQTWSGRGRKPRWIIEELESGKTLEDLSI</sequence>
<dbReference type="GO" id="GO:0003681">
    <property type="term" value="F:bent DNA binding"/>
    <property type="evidence" value="ECO:0007669"/>
    <property type="project" value="TreeGrafter"/>
</dbReference>
<dbReference type="GO" id="GO:0009295">
    <property type="term" value="C:nucleoid"/>
    <property type="evidence" value="ECO:0007669"/>
    <property type="project" value="UniProtKB-SubCell"/>
</dbReference>
<comment type="similarity">
    <text evidence="2">Belongs to the histone-like protein H-NS family.</text>
</comment>
<dbReference type="GO" id="GO:0032993">
    <property type="term" value="C:protein-DNA complex"/>
    <property type="evidence" value="ECO:0007669"/>
    <property type="project" value="TreeGrafter"/>
</dbReference>
<name>A0A2K8KC82_9RHOB</name>
<dbReference type="RefSeq" id="WP_071481508.1">
    <property type="nucleotide sequence ID" value="NZ_CP024899.1"/>
</dbReference>